<dbReference type="Proteomes" id="UP001244011">
    <property type="component" value="Unassembled WGS sequence"/>
</dbReference>
<organism evidence="2 3">
    <name type="scientific">Phialemonium atrogriseum</name>
    <dbReference type="NCBI Taxonomy" id="1093897"/>
    <lineage>
        <taxon>Eukaryota</taxon>
        <taxon>Fungi</taxon>
        <taxon>Dikarya</taxon>
        <taxon>Ascomycota</taxon>
        <taxon>Pezizomycotina</taxon>
        <taxon>Sordariomycetes</taxon>
        <taxon>Sordariomycetidae</taxon>
        <taxon>Cephalothecales</taxon>
        <taxon>Cephalothecaceae</taxon>
        <taxon>Phialemonium</taxon>
    </lineage>
</organism>
<dbReference type="AlphaFoldDB" id="A0AAJ0FRS8"/>
<dbReference type="GeneID" id="85306476"/>
<keyword evidence="3" id="KW-1185">Reference proteome</keyword>
<protein>
    <submittedName>
        <fullName evidence="2">Uncharacterized protein</fullName>
    </submittedName>
</protein>
<sequence>MGKPPFFSKEEEVATEAPPPYTPSANVNNFAEPSSQLAPVNRQFPPWFNLYSGGAFSSSFTLGEHRHQPLYSVTLHTGFSGNPDVVLHAGSDKSSPPLATANSKTMSRHMTITLPPPLPSGAGAGAEERLTGRVSGRTYTFDIEVGDDAGRREPFEWRHSAGDAVRALGGQSNGWKLVRMGGGAGVGTAMSGPAASDGNEVVAVWAPYVMSFSKAMCFGFLGSGASGVLGERWAVMAVITALGLWDLDRKNGSASAAAS</sequence>
<dbReference type="EMBL" id="MU838997">
    <property type="protein sequence ID" value="KAK1772739.1"/>
    <property type="molecule type" value="Genomic_DNA"/>
</dbReference>
<proteinExistence type="predicted"/>
<feature type="region of interest" description="Disordered" evidence="1">
    <location>
        <begin position="1"/>
        <end position="30"/>
    </location>
</feature>
<comment type="caution">
    <text evidence="2">The sequence shown here is derived from an EMBL/GenBank/DDBJ whole genome shotgun (WGS) entry which is preliminary data.</text>
</comment>
<evidence type="ECO:0000256" key="1">
    <source>
        <dbReference type="SAM" id="MobiDB-lite"/>
    </source>
</evidence>
<evidence type="ECO:0000313" key="2">
    <source>
        <dbReference type="EMBL" id="KAK1772739.1"/>
    </source>
</evidence>
<accession>A0AAJ0FRS8</accession>
<evidence type="ECO:0000313" key="3">
    <source>
        <dbReference type="Proteomes" id="UP001244011"/>
    </source>
</evidence>
<name>A0AAJ0FRS8_9PEZI</name>
<dbReference type="RefSeq" id="XP_060288952.1">
    <property type="nucleotide sequence ID" value="XM_060423289.1"/>
</dbReference>
<reference evidence="2" key="1">
    <citation type="submission" date="2023-06" db="EMBL/GenBank/DDBJ databases">
        <title>Genome-scale phylogeny and comparative genomics of the fungal order Sordariales.</title>
        <authorList>
            <consortium name="Lawrence Berkeley National Laboratory"/>
            <person name="Hensen N."/>
            <person name="Bonometti L."/>
            <person name="Westerberg I."/>
            <person name="Brannstrom I.O."/>
            <person name="Guillou S."/>
            <person name="Cros-Aarteil S."/>
            <person name="Calhoun S."/>
            <person name="Haridas S."/>
            <person name="Kuo A."/>
            <person name="Mondo S."/>
            <person name="Pangilinan J."/>
            <person name="Riley R."/>
            <person name="Labutti K."/>
            <person name="Andreopoulos B."/>
            <person name="Lipzen A."/>
            <person name="Chen C."/>
            <person name="Yanf M."/>
            <person name="Daum C."/>
            <person name="Ng V."/>
            <person name="Clum A."/>
            <person name="Steindorff A."/>
            <person name="Ohm R."/>
            <person name="Martin F."/>
            <person name="Silar P."/>
            <person name="Natvig D."/>
            <person name="Lalanne C."/>
            <person name="Gautier V."/>
            <person name="Ament-Velasquez S.L."/>
            <person name="Kruys A."/>
            <person name="Hutchinson M.I."/>
            <person name="Powell A.J."/>
            <person name="Barry K."/>
            <person name="Miller A.N."/>
            <person name="Grigoriev I.V."/>
            <person name="Debuchy R."/>
            <person name="Gladieux P."/>
            <person name="Thoren M.H."/>
            <person name="Johannesson H."/>
        </authorList>
    </citation>
    <scope>NUCLEOTIDE SEQUENCE</scope>
    <source>
        <strain evidence="2">8032-3</strain>
    </source>
</reference>
<gene>
    <name evidence="2" type="ORF">QBC33DRAFT_28624</name>
</gene>